<dbReference type="Proteomes" id="UP000054217">
    <property type="component" value="Unassembled WGS sequence"/>
</dbReference>
<dbReference type="EMBL" id="KN832040">
    <property type="protein sequence ID" value="KIN96783.1"/>
    <property type="molecule type" value="Genomic_DNA"/>
</dbReference>
<feature type="region of interest" description="Disordered" evidence="1">
    <location>
        <begin position="1"/>
        <end position="49"/>
    </location>
</feature>
<proteinExistence type="predicted"/>
<organism evidence="2 3">
    <name type="scientific">Pisolithus tinctorius Marx 270</name>
    <dbReference type="NCBI Taxonomy" id="870435"/>
    <lineage>
        <taxon>Eukaryota</taxon>
        <taxon>Fungi</taxon>
        <taxon>Dikarya</taxon>
        <taxon>Basidiomycota</taxon>
        <taxon>Agaricomycotina</taxon>
        <taxon>Agaricomycetes</taxon>
        <taxon>Agaricomycetidae</taxon>
        <taxon>Boletales</taxon>
        <taxon>Sclerodermatineae</taxon>
        <taxon>Pisolithaceae</taxon>
        <taxon>Pisolithus</taxon>
    </lineage>
</organism>
<keyword evidence="3" id="KW-1185">Reference proteome</keyword>
<reference evidence="3" key="2">
    <citation type="submission" date="2015-01" db="EMBL/GenBank/DDBJ databases">
        <title>Evolutionary Origins and Diversification of the Mycorrhizal Mutualists.</title>
        <authorList>
            <consortium name="DOE Joint Genome Institute"/>
            <consortium name="Mycorrhizal Genomics Consortium"/>
            <person name="Kohler A."/>
            <person name="Kuo A."/>
            <person name="Nagy L.G."/>
            <person name="Floudas D."/>
            <person name="Copeland A."/>
            <person name="Barry K.W."/>
            <person name="Cichocki N."/>
            <person name="Veneault-Fourrey C."/>
            <person name="LaButti K."/>
            <person name="Lindquist E.A."/>
            <person name="Lipzen A."/>
            <person name="Lundell T."/>
            <person name="Morin E."/>
            <person name="Murat C."/>
            <person name="Riley R."/>
            <person name="Ohm R."/>
            <person name="Sun H."/>
            <person name="Tunlid A."/>
            <person name="Henrissat B."/>
            <person name="Grigoriev I.V."/>
            <person name="Hibbett D.S."/>
            <person name="Martin F."/>
        </authorList>
    </citation>
    <scope>NUCLEOTIDE SEQUENCE [LARGE SCALE GENOMIC DNA]</scope>
    <source>
        <strain evidence="3">Marx 270</strain>
    </source>
</reference>
<dbReference type="InParanoid" id="A0A0C3NN96"/>
<gene>
    <name evidence="2" type="ORF">M404DRAFT_32913</name>
</gene>
<accession>A0A0C3NN96</accession>
<sequence length="49" mass="5090">MHEVELILEEPLQSPPPGDLLVTAGDSPGPGDSPEQGVRHGLSPGLLHL</sequence>
<protein>
    <submittedName>
        <fullName evidence="2">Uncharacterized protein</fullName>
    </submittedName>
</protein>
<evidence type="ECO:0000256" key="1">
    <source>
        <dbReference type="SAM" id="MobiDB-lite"/>
    </source>
</evidence>
<name>A0A0C3NN96_PISTI</name>
<reference evidence="2 3" key="1">
    <citation type="submission" date="2014-04" db="EMBL/GenBank/DDBJ databases">
        <authorList>
            <consortium name="DOE Joint Genome Institute"/>
            <person name="Kuo A."/>
            <person name="Kohler A."/>
            <person name="Costa M.D."/>
            <person name="Nagy L.G."/>
            <person name="Floudas D."/>
            <person name="Copeland A."/>
            <person name="Barry K.W."/>
            <person name="Cichocki N."/>
            <person name="Veneault-Fourrey C."/>
            <person name="LaButti K."/>
            <person name="Lindquist E.A."/>
            <person name="Lipzen A."/>
            <person name="Lundell T."/>
            <person name="Morin E."/>
            <person name="Murat C."/>
            <person name="Sun H."/>
            <person name="Tunlid A."/>
            <person name="Henrissat B."/>
            <person name="Grigoriev I.V."/>
            <person name="Hibbett D.S."/>
            <person name="Martin F."/>
            <person name="Nordberg H.P."/>
            <person name="Cantor M.N."/>
            <person name="Hua S.X."/>
        </authorList>
    </citation>
    <scope>NUCLEOTIDE SEQUENCE [LARGE SCALE GENOMIC DNA]</scope>
    <source>
        <strain evidence="2 3">Marx 270</strain>
    </source>
</reference>
<dbReference type="HOGENOM" id="CLU_3143642_0_0_1"/>
<dbReference type="AlphaFoldDB" id="A0A0C3NN96"/>
<evidence type="ECO:0000313" key="3">
    <source>
        <dbReference type="Proteomes" id="UP000054217"/>
    </source>
</evidence>
<evidence type="ECO:0000313" key="2">
    <source>
        <dbReference type="EMBL" id="KIN96783.1"/>
    </source>
</evidence>